<gene>
    <name evidence="2" type="ORF">H9L22_08900</name>
</gene>
<dbReference type="EMBL" id="CP060789">
    <property type="protein sequence ID" value="QNP57326.1"/>
    <property type="molecule type" value="Genomic_DNA"/>
</dbReference>
<evidence type="ECO:0000313" key="2">
    <source>
        <dbReference type="EMBL" id="QNP57326.1"/>
    </source>
</evidence>
<protein>
    <recommendedName>
        <fullName evidence="4">Integral membrane protein</fullName>
    </recommendedName>
</protein>
<reference evidence="2 3" key="1">
    <citation type="submission" date="2020-08" db="EMBL/GenBank/DDBJ databases">
        <title>Genome sequence of Tessaracoccus defluvii JCM 17540T.</title>
        <authorList>
            <person name="Hyun D.-W."/>
            <person name="Bae J.-W."/>
        </authorList>
    </citation>
    <scope>NUCLEOTIDE SEQUENCE [LARGE SCALE GENOMIC DNA]</scope>
    <source>
        <strain evidence="2 3">JCM 17540</strain>
    </source>
</reference>
<evidence type="ECO:0000313" key="3">
    <source>
        <dbReference type="Proteomes" id="UP000516117"/>
    </source>
</evidence>
<feature type="transmembrane region" description="Helical" evidence="1">
    <location>
        <begin position="37"/>
        <end position="56"/>
    </location>
</feature>
<name>A0A7H0H9W0_9ACTN</name>
<dbReference type="Proteomes" id="UP000516117">
    <property type="component" value="Chromosome"/>
</dbReference>
<keyword evidence="1" id="KW-1133">Transmembrane helix</keyword>
<proteinExistence type="predicted"/>
<evidence type="ECO:0000256" key="1">
    <source>
        <dbReference type="SAM" id="Phobius"/>
    </source>
</evidence>
<organism evidence="2 3">
    <name type="scientific">Tessaracoccus defluvii</name>
    <dbReference type="NCBI Taxonomy" id="1285901"/>
    <lineage>
        <taxon>Bacteria</taxon>
        <taxon>Bacillati</taxon>
        <taxon>Actinomycetota</taxon>
        <taxon>Actinomycetes</taxon>
        <taxon>Propionibacteriales</taxon>
        <taxon>Propionibacteriaceae</taxon>
        <taxon>Tessaracoccus</taxon>
    </lineage>
</organism>
<keyword evidence="1" id="KW-0812">Transmembrane</keyword>
<sequence>MEIVANVLVLLHLVGFAALFGGAFVQLKGPTRVINPAMFHGALTQVVTGLLLVGMLEMGDGPVNHAKIAVKAVVLVAILVLVLINRKKEGVAPGPFFAVLGLTLLNAGIAVFW</sequence>
<dbReference type="AlphaFoldDB" id="A0A7H0H9W0"/>
<evidence type="ECO:0008006" key="4">
    <source>
        <dbReference type="Google" id="ProtNLM"/>
    </source>
</evidence>
<dbReference type="RefSeq" id="WP_187722415.1">
    <property type="nucleotide sequence ID" value="NZ_BAABBL010000006.1"/>
</dbReference>
<feature type="transmembrane region" description="Helical" evidence="1">
    <location>
        <begin position="6"/>
        <end position="25"/>
    </location>
</feature>
<feature type="transmembrane region" description="Helical" evidence="1">
    <location>
        <begin position="68"/>
        <end position="84"/>
    </location>
</feature>
<keyword evidence="1" id="KW-0472">Membrane</keyword>
<accession>A0A7H0H9W0</accession>
<feature type="transmembrane region" description="Helical" evidence="1">
    <location>
        <begin position="91"/>
        <end position="112"/>
    </location>
</feature>
<dbReference type="KEGG" id="tdf:H9L22_08900"/>
<keyword evidence="3" id="KW-1185">Reference proteome</keyword>